<dbReference type="Pfam" id="PF01381">
    <property type="entry name" value="HTH_3"/>
    <property type="match status" value="1"/>
</dbReference>
<accession>A0ABR9JHT2</accession>
<dbReference type="Gene3D" id="1.10.260.40">
    <property type="entry name" value="lambda repressor-like DNA-binding domains"/>
    <property type="match status" value="1"/>
</dbReference>
<dbReference type="RefSeq" id="WP_192596629.1">
    <property type="nucleotide sequence ID" value="NZ_BAAALJ010000025.1"/>
</dbReference>
<sequence>MIPDEVGATIRSLRLSRGLPLRVVAQEVGVSESFVSQVERGVANPSIASLQRIAVALGVSLPDFFTGDLSPTQVVREAEARRLRRPRRDAEEIFLTPRGVKNFALMVSVLHPGQGSGEELYAHTGDEECVYVLTGEVVIRTEEKEYELSSGDVLALEPRRPHGYKNQGQNEAKLLWITAPPGVDPV</sequence>
<name>A0ABR9JHT2_9MICC</name>
<dbReference type="InterPro" id="IPR011051">
    <property type="entry name" value="RmlC_Cupin_sf"/>
</dbReference>
<feature type="domain" description="HTH cro/C1-type" evidence="2">
    <location>
        <begin position="10"/>
        <end position="64"/>
    </location>
</feature>
<dbReference type="PANTHER" id="PTHR46797:SF2">
    <property type="entry name" value="TRANSCRIPTIONAL REGULATOR"/>
    <property type="match status" value="1"/>
</dbReference>
<dbReference type="EMBL" id="JADBED010000002">
    <property type="protein sequence ID" value="MBE1525481.1"/>
    <property type="molecule type" value="Genomic_DNA"/>
</dbReference>
<keyword evidence="4" id="KW-1185">Reference proteome</keyword>
<dbReference type="PROSITE" id="PS50943">
    <property type="entry name" value="HTH_CROC1"/>
    <property type="match status" value="1"/>
</dbReference>
<dbReference type="Gene3D" id="2.60.120.10">
    <property type="entry name" value="Jelly Rolls"/>
    <property type="match status" value="1"/>
</dbReference>
<dbReference type="PANTHER" id="PTHR46797">
    <property type="entry name" value="HTH-TYPE TRANSCRIPTIONAL REGULATOR"/>
    <property type="match status" value="1"/>
</dbReference>
<evidence type="ECO:0000259" key="2">
    <source>
        <dbReference type="PROSITE" id="PS50943"/>
    </source>
</evidence>
<comment type="caution">
    <text evidence="3">The sequence shown here is derived from an EMBL/GenBank/DDBJ whole genome shotgun (WGS) entry which is preliminary data.</text>
</comment>
<dbReference type="SMART" id="SM00530">
    <property type="entry name" value="HTH_XRE"/>
    <property type="match status" value="1"/>
</dbReference>
<organism evidence="3 4">
    <name type="scientific">Nesterenkonia lutea</name>
    <dbReference type="NCBI Taxonomy" id="272919"/>
    <lineage>
        <taxon>Bacteria</taxon>
        <taxon>Bacillati</taxon>
        <taxon>Actinomycetota</taxon>
        <taxon>Actinomycetes</taxon>
        <taxon>Micrococcales</taxon>
        <taxon>Micrococcaceae</taxon>
        <taxon>Nesterenkonia</taxon>
    </lineage>
</organism>
<gene>
    <name evidence="3" type="ORF">H4W27_002655</name>
</gene>
<dbReference type="InterPro" id="IPR050807">
    <property type="entry name" value="TransReg_Diox_bact_type"/>
</dbReference>
<protein>
    <submittedName>
        <fullName evidence="3">Transcriptional regulator with XRE-family HTH domain</fullName>
    </submittedName>
</protein>
<reference evidence="3 4" key="1">
    <citation type="submission" date="2020-10" db="EMBL/GenBank/DDBJ databases">
        <title>Sequencing the genomes of 1000 actinobacteria strains.</title>
        <authorList>
            <person name="Klenk H.-P."/>
        </authorList>
    </citation>
    <scope>NUCLEOTIDE SEQUENCE [LARGE SCALE GENOMIC DNA]</scope>
    <source>
        <strain evidence="3 4">DSM 15666</strain>
    </source>
</reference>
<dbReference type="CDD" id="cd02209">
    <property type="entry name" value="cupin_XRE_C"/>
    <property type="match status" value="1"/>
</dbReference>
<evidence type="ECO:0000256" key="1">
    <source>
        <dbReference type="ARBA" id="ARBA00023125"/>
    </source>
</evidence>
<dbReference type="InterPro" id="IPR014710">
    <property type="entry name" value="RmlC-like_jellyroll"/>
</dbReference>
<keyword evidence="1" id="KW-0238">DNA-binding</keyword>
<dbReference type="Pfam" id="PF07883">
    <property type="entry name" value="Cupin_2"/>
    <property type="match status" value="1"/>
</dbReference>
<evidence type="ECO:0000313" key="3">
    <source>
        <dbReference type="EMBL" id="MBE1525481.1"/>
    </source>
</evidence>
<dbReference type="InterPro" id="IPR001387">
    <property type="entry name" value="Cro/C1-type_HTH"/>
</dbReference>
<proteinExistence type="predicted"/>
<dbReference type="InterPro" id="IPR010982">
    <property type="entry name" value="Lambda_DNA-bd_dom_sf"/>
</dbReference>
<dbReference type="Proteomes" id="UP000643525">
    <property type="component" value="Unassembled WGS sequence"/>
</dbReference>
<dbReference type="CDD" id="cd00093">
    <property type="entry name" value="HTH_XRE"/>
    <property type="match status" value="1"/>
</dbReference>
<dbReference type="SUPFAM" id="SSF47413">
    <property type="entry name" value="lambda repressor-like DNA-binding domains"/>
    <property type="match status" value="1"/>
</dbReference>
<dbReference type="InterPro" id="IPR013096">
    <property type="entry name" value="Cupin_2"/>
</dbReference>
<dbReference type="SUPFAM" id="SSF51182">
    <property type="entry name" value="RmlC-like cupins"/>
    <property type="match status" value="1"/>
</dbReference>
<evidence type="ECO:0000313" key="4">
    <source>
        <dbReference type="Proteomes" id="UP000643525"/>
    </source>
</evidence>